<keyword evidence="3" id="KW-1185">Reference proteome</keyword>
<gene>
    <name evidence="2" type="ORF">HSR6_0622</name>
</gene>
<reference evidence="3" key="1">
    <citation type="submission" date="2016-08" db="EMBL/GenBank/DDBJ databases">
        <title>Discovery of first anaerobic lithoheterotrophic haloarchae widely represented in hypersaline habitats.</title>
        <authorList>
            <person name="Sorokin D.Y."/>
            <person name="Kublanov I.V."/>
            <person name="Roman P."/>
            <person name="Sinninghe Damste J.S."/>
            <person name="Golyshin P.N."/>
            <person name="Rojo D."/>
            <person name="Ciordia S."/>
            <person name="Mena Md.C."/>
            <person name="Ferrer M."/>
            <person name="Smedile F."/>
            <person name="Messina E."/>
            <person name="La Cono V."/>
            <person name="Yakimov M.M."/>
        </authorList>
    </citation>
    <scope>NUCLEOTIDE SEQUENCE [LARGE SCALE GENOMIC DNA]</scope>
    <source>
        <strain evidence="3">HSR6</strain>
    </source>
</reference>
<evidence type="ECO:0000259" key="1">
    <source>
        <dbReference type="Pfam" id="PF18545"/>
    </source>
</evidence>
<dbReference type="OrthoDB" id="218532at2157"/>
<dbReference type="AlphaFoldDB" id="A0A1J1AAB6"/>
<sequence>MEFEIEENKPVSMAVVQAVSTVKGAKPWSIPPLAEALDPDALDALFETGAGGTPQGADQISFDFANFRVSIDNGKRLTLNPLD</sequence>
<feature type="domain" description="Halobacterial output" evidence="1">
    <location>
        <begin position="8"/>
        <end position="79"/>
    </location>
</feature>
<evidence type="ECO:0000313" key="2">
    <source>
        <dbReference type="EMBL" id="APE95082.1"/>
    </source>
</evidence>
<proteinExistence type="predicted"/>
<dbReference type="KEGG" id="hhsr:HSR6_0622"/>
<name>A0A1J1AAB6_9EURY</name>
<accession>A0A1J1AAB6</accession>
<organism evidence="2 3">
    <name type="scientific">Halodesulfurarchaeum formicicum</name>
    <dbReference type="NCBI Taxonomy" id="1873524"/>
    <lineage>
        <taxon>Archaea</taxon>
        <taxon>Methanobacteriati</taxon>
        <taxon>Methanobacteriota</taxon>
        <taxon>Stenosarchaea group</taxon>
        <taxon>Halobacteria</taxon>
        <taxon>Halobacteriales</taxon>
        <taxon>Halobacteriaceae</taxon>
        <taxon>Halodesulfurarchaeum</taxon>
    </lineage>
</organism>
<dbReference type="EMBL" id="CP016804">
    <property type="protein sequence ID" value="APE95082.1"/>
    <property type="molecule type" value="Genomic_DNA"/>
</dbReference>
<evidence type="ECO:0000313" key="3">
    <source>
        <dbReference type="Proteomes" id="UP000186165"/>
    </source>
</evidence>
<dbReference type="InterPro" id="IPR040624">
    <property type="entry name" value="HalOD1"/>
</dbReference>
<protein>
    <recommendedName>
        <fullName evidence="1">Halobacterial output domain-containing protein</fullName>
    </recommendedName>
</protein>
<dbReference type="RefSeq" id="WP_071932773.1">
    <property type="nucleotide sequence ID" value="NZ_CP016804.1"/>
</dbReference>
<dbReference type="Pfam" id="PF18545">
    <property type="entry name" value="HalOD1"/>
    <property type="match status" value="1"/>
</dbReference>
<dbReference type="GeneID" id="30417144"/>
<dbReference type="Proteomes" id="UP000186165">
    <property type="component" value="Chromosome"/>
</dbReference>